<dbReference type="AlphaFoldDB" id="A0A0D8XWE7"/>
<keyword evidence="9 10" id="KW-0472">Membrane</keyword>
<comment type="subcellular location">
    <subcellularLocation>
        <location evidence="1">Endoplasmic reticulum membrane</location>
        <topology evidence="1">Multi-pass membrane protein</topology>
    </subcellularLocation>
</comment>
<evidence type="ECO:0000256" key="8">
    <source>
        <dbReference type="ARBA" id="ARBA00022989"/>
    </source>
</evidence>
<feature type="transmembrane region" description="Helical" evidence="10">
    <location>
        <begin position="123"/>
        <end position="143"/>
    </location>
</feature>
<protein>
    <recommendedName>
        <fullName evidence="3">dolichol kinase</fullName>
        <ecNumber evidence="3">2.7.1.108</ecNumber>
    </recommendedName>
</protein>
<reference evidence="11 12" key="1">
    <citation type="submission" date="2013-11" db="EMBL/GenBank/DDBJ databases">
        <title>Draft genome of the bovine lungworm Dictyocaulus viviparus.</title>
        <authorList>
            <person name="Mitreva M."/>
        </authorList>
    </citation>
    <scope>NUCLEOTIDE SEQUENCE [LARGE SCALE GENOMIC DNA]</scope>
    <source>
        <strain evidence="11 12">HannoverDv2000</strain>
    </source>
</reference>
<keyword evidence="11" id="KW-0548">Nucleotidyltransferase</keyword>
<keyword evidence="12" id="KW-1185">Reference proteome</keyword>
<dbReference type="GO" id="GO:0005789">
    <property type="term" value="C:endoplasmic reticulum membrane"/>
    <property type="evidence" value="ECO:0007669"/>
    <property type="project" value="UniProtKB-SubCell"/>
</dbReference>
<accession>A0A0D8XWE7</accession>
<dbReference type="GO" id="GO:0016779">
    <property type="term" value="F:nucleotidyltransferase activity"/>
    <property type="evidence" value="ECO:0007669"/>
    <property type="project" value="UniProtKB-KW"/>
</dbReference>
<comment type="similarity">
    <text evidence="2">Belongs to the polyprenol kinase family.</text>
</comment>
<dbReference type="OrthoDB" id="377083at2759"/>
<name>A0A0D8XWE7_DICVI</name>
<evidence type="ECO:0000256" key="4">
    <source>
        <dbReference type="ARBA" id="ARBA00022679"/>
    </source>
</evidence>
<feature type="transmembrane region" description="Helical" evidence="10">
    <location>
        <begin position="91"/>
        <end position="111"/>
    </location>
</feature>
<proteinExistence type="inferred from homology"/>
<dbReference type="GO" id="GO:0004168">
    <property type="term" value="F:dolichol kinase activity"/>
    <property type="evidence" value="ECO:0007669"/>
    <property type="project" value="UniProtKB-EC"/>
</dbReference>
<evidence type="ECO:0000256" key="3">
    <source>
        <dbReference type="ARBA" id="ARBA00012132"/>
    </source>
</evidence>
<dbReference type="PANTHER" id="PTHR13205:SF15">
    <property type="entry name" value="DOLICHOL KINASE"/>
    <property type="match status" value="1"/>
</dbReference>
<keyword evidence="6" id="KW-0418">Kinase</keyword>
<dbReference type="EC" id="2.7.1.108" evidence="3"/>
<evidence type="ECO:0000256" key="1">
    <source>
        <dbReference type="ARBA" id="ARBA00004477"/>
    </source>
</evidence>
<keyword evidence="5 10" id="KW-0812">Transmembrane</keyword>
<evidence type="ECO:0000313" key="11">
    <source>
        <dbReference type="EMBL" id="KJH48142.1"/>
    </source>
</evidence>
<dbReference type="STRING" id="29172.A0A0D8XWE7"/>
<evidence type="ECO:0000256" key="9">
    <source>
        <dbReference type="ARBA" id="ARBA00023136"/>
    </source>
</evidence>
<keyword evidence="7" id="KW-0256">Endoplasmic reticulum</keyword>
<gene>
    <name evidence="11" type="ORF">DICVIV_05756</name>
</gene>
<dbReference type="Proteomes" id="UP000053766">
    <property type="component" value="Unassembled WGS sequence"/>
</dbReference>
<dbReference type="InterPro" id="IPR032974">
    <property type="entry name" value="Polypren_kinase"/>
</dbReference>
<organism evidence="11 12">
    <name type="scientific">Dictyocaulus viviparus</name>
    <name type="common">Bovine lungworm</name>
    <dbReference type="NCBI Taxonomy" id="29172"/>
    <lineage>
        <taxon>Eukaryota</taxon>
        <taxon>Metazoa</taxon>
        <taxon>Ecdysozoa</taxon>
        <taxon>Nematoda</taxon>
        <taxon>Chromadorea</taxon>
        <taxon>Rhabditida</taxon>
        <taxon>Rhabditina</taxon>
        <taxon>Rhabditomorpha</taxon>
        <taxon>Strongyloidea</taxon>
        <taxon>Metastrongylidae</taxon>
        <taxon>Dictyocaulus</taxon>
    </lineage>
</organism>
<dbReference type="PANTHER" id="PTHR13205">
    <property type="entry name" value="TRANSMEMBRANE PROTEIN 15-RELATED"/>
    <property type="match status" value="1"/>
</dbReference>
<evidence type="ECO:0000256" key="6">
    <source>
        <dbReference type="ARBA" id="ARBA00022777"/>
    </source>
</evidence>
<evidence type="ECO:0000256" key="2">
    <source>
        <dbReference type="ARBA" id="ARBA00010794"/>
    </source>
</evidence>
<dbReference type="EMBL" id="KN716278">
    <property type="protein sequence ID" value="KJH48142.1"/>
    <property type="molecule type" value="Genomic_DNA"/>
</dbReference>
<evidence type="ECO:0000256" key="7">
    <source>
        <dbReference type="ARBA" id="ARBA00022824"/>
    </source>
</evidence>
<dbReference type="GO" id="GO:0043048">
    <property type="term" value="P:dolichyl monophosphate biosynthetic process"/>
    <property type="evidence" value="ECO:0007669"/>
    <property type="project" value="TreeGrafter"/>
</dbReference>
<evidence type="ECO:0000256" key="5">
    <source>
        <dbReference type="ARBA" id="ARBA00022692"/>
    </source>
</evidence>
<sequence length="216" mass="23990">MFWLFNVFASVGFVVFVNVRGRSSTIHRKFFHLTVSLIYLSGLYCDKDFVWLSGWLMICLFVIVEVLRFFKVPPWEKTLNRSLLAFKDEQDSAVLLTPIFLLLGVFLPLFLSPSDTSPHLYHLAGVAAVGVGDSVAAIVGSKWGRTRWPGKKKTVEGSTAMALAVLMFLLLARPFCSSPRPSCTRIAVVSFVLSAVEALTTNIDNIILPTIGYLLL</sequence>
<keyword evidence="4 11" id="KW-0808">Transferase</keyword>
<reference evidence="12" key="2">
    <citation type="journal article" date="2016" name="Sci. Rep.">
        <title>Dictyocaulus viviparus genome, variome and transcriptome elucidate lungworm biology and support future intervention.</title>
        <authorList>
            <person name="McNulty S.N."/>
            <person name="Strube C."/>
            <person name="Rosa B.A."/>
            <person name="Martin J.C."/>
            <person name="Tyagi R."/>
            <person name="Choi Y.J."/>
            <person name="Wang Q."/>
            <person name="Hallsworth Pepin K."/>
            <person name="Zhang X."/>
            <person name="Ozersky P."/>
            <person name="Wilson R.K."/>
            <person name="Sternberg P.W."/>
            <person name="Gasser R.B."/>
            <person name="Mitreva M."/>
        </authorList>
    </citation>
    <scope>NUCLEOTIDE SEQUENCE [LARGE SCALE GENOMIC DNA]</scope>
    <source>
        <strain evidence="12">HannoverDv2000</strain>
    </source>
</reference>
<evidence type="ECO:0000256" key="10">
    <source>
        <dbReference type="SAM" id="Phobius"/>
    </source>
</evidence>
<evidence type="ECO:0000313" key="12">
    <source>
        <dbReference type="Proteomes" id="UP000053766"/>
    </source>
</evidence>
<feature type="transmembrane region" description="Helical" evidence="10">
    <location>
        <begin position="49"/>
        <end position="70"/>
    </location>
</feature>
<keyword evidence="8 10" id="KW-1133">Transmembrane helix</keyword>